<feature type="domain" description="Enhancer of mRNA-decapping protein 4 C-terminal" evidence="10">
    <location>
        <begin position="818"/>
        <end position="937"/>
    </location>
</feature>
<proteinExistence type="inferred from homology"/>
<organism evidence="11 12">
    <name type="scientific">Tropilaelaps mercedesae</name>
    <dbReference type="NCBI Taxonomy" id="418985"/>
    <lineage>
        <taxon>Eukaryota</taxon>
        <taxon>Metazoa</taxon>
        <taxon>Ecdysozoa</taxon>
        <taxon>Arthropoda</taxon>
        <taxon>Chelicerata</taxon>
        <taxon>Arachnida</taxon>
        <taxon>Acari</taxon>
        <taxon>Parasitiformes</taxon>
        <taxon>Mesostigmata</taxon>
        <taxon>Gamasina</taxon>
        <taxon>Dermanyssoidea</taxon>
        <taxon>Laelapidae</taxon>
        <taxon>Tropilaelaps</taxon>
    </lineage>
</organism>
<reference evidence="11 12" key="1">
    <citation type="journal article" date="2017" name="Gigascience">
        <title>Draft genome of the honey bee ectoparasitic mite, Tropilaelaps mercedesae, is shaped by the parasitic life history.</title>
        <authorList>
            <person name="Dong X."/>
            <person name="Armstrong S.D."/>
            <person name="Xia D."/>
            <person name="Makepeace B.L."/>
            <person name="Darby A.C."/>
            <person name="Kadowaki T."/>
        </authorList>
    </citation>
    <scope>NUCLEOTIDE SEQUENCE [LARGE SCALE GENOMIC DNA]</scope>
    <source>
        <strain evidence="11">Wuxi-XJTLU</strain>
    </source>
</reference>
<dbReference type="AlphaFoldDB" id="A0A1V9XZQ2"/>
<dbReference type="GO" id="GO:0000932">
    <property type="term" value="C:P-body"/>
    <property type="evidence" value="ECO:0007669"/>
    <property type="project" value="UniProtKB-SubCell"/>
</dbReference>
<evidence type="ECO:0000256" key="6">
    <source>
        <dbReference type="ARBA" id="ARBA00023054"/>
    </source>
</evidence>
<comment type="similarity">
    <text evidence="2">Belongs to the WD repeat EDC4 family.</text>
</comment>
<dbReference type="EMBL" id="MNPL01001627">
    <property type="protein sequence ID" value="OQR78965.1"/>
    <property type="molecule type" value="Genomic_DNA"/>
</dbReference>
<evidence type="ECO:0000259" key="10">
    <source>
        <dbReference type="Pfam" id="PF21289"/>
    </source>
</evidence>
<keyword evidence="12" id="KW-1185">Reference proteome</keyword>
<keyword evidence="3" id="KW-0963">Cytoplasm</keyword>
<gene>
    <name evidence="11" type="ORF">BIW11_06059</name>
</gene>
<dbReference type="Proteomes" id="UP000192247">
    <property type="component" value="Unassembled WGS sequence"/>
</dbReference>
<sequence>MNGLDPNEATETLKNLLNVGQPPLNTAGGEAGCSDQTTPSGVTLLQQLFATAANAGSLNAMEQLIELRGLAEGEVIPFGQKDIRIDVRVDKAEYLNNKVKIRNIVDLGWENKFTYGNQIAEHCSRDYVAYTLKMASGAGGVRVINVNTNCRTLIKGIQGQVADLAFAHIKSEVILAVIDDLGNLYVYQIGDDGGISYFPLFQVNRHLTTTGEPNRVIWCKYIPDDFEYVPQENDQENFSKLLMVSHKNRCEFYYIDTIISRHGQGFKLDEGDLKIGCDIVAGNIPGAITEGSIAPEATTAAVATSTGLTKFIKLNMTQDPDKRQLQSIHEWMPHQGPISSVFFLDDHQYIDPDARFWEYVVTGADENRELKLWDCATWTCRQTIRFDGFGREVCLKARMDLSSNYIILSDLSNNVLYIIQIRKEVKNGTTVSASFASIAYFHLTFPVVSFAVSSISRCKYKPMEEHVLNILEREDDDESKKLEGVLVELTWLTTKSLQQCKIIYRPLKDPEPELDLTSVTKLNSTLLESVPKMIPNVRSESDASSPSKEVADILQQTESEENGNTSPEGGAEGKNSPSDLVKACEKLQEQAQQAVQYVPAAPPSSENLGARGFGTMSINLDEVTRDLSDQLSRSLTNDVEVSLVPAVQTSIGKIGEDCKLAFLTEARQTTRDAVNQVICPTFERISQKLFLDIANNLNVGFKQMLDKVETHFEARSKERHDLNKKQLESALDSAVNQMVKHMNKTMEQAVTQCIAQCQETVTTQVATEMAKQEKVLRQLVREEVSRAVQAERRSLMASPTGSLSSMDSNRNAGVLHEIKLLLAQGEVKKAFSRALSVSDLDVLIQTLRITDRKSIFKRDCCPLTPQVLVALIQQLSADVSAHTQLKLDYLEDAMMTLDARDEVTKQLLMRILPSFVDSLKSFLHSYPQHTDHRRVERLRSMAELYTDRVSAGY</sequence>
<feature type="region of interest" description="Disordered" evidence="8">
    <location>
        <begin position="557"/>
        <end position="578"/>
    </location>
</feature>
<dbReference type="Gene3D" id="2.130.10.10">
    <property type="entry name" value="YVTN repeat-like/Quinoprotein amine dehydrogenase"/>
    <property type="match status" value="1"/>
</dbReference>
<protein>
    <submittedName>
        <fullName evidence="11">Enhancer of mRNA-decapping protein 4-like</fullName>
    </submittedName>
</protein>
<dbReference type="InterPro" id="IPR015943">
    <property type="entry name" value="WD40/YVTN_repeat-like_dom_sf"/>
</dbReference>
<evidence type="ECO:0000256" key="2">
    <source>
        <dbReference type="ARBA" id="ARBA00009639"/>
    </source>
</evidence>
<dbReference type="Pfam" id="PF16529">
    <property type="entry name" value="Ge1_WD40"/>
    <property type="match status" value="1"/>
</dbReference>
<evidence type="ECO:0000256" key="4">
    <source>
        <dbReference type="ARBA" id="ARBA00022574"/>
    </source>
</evidence>
<dbReference type="SUPFAM" id="SSF50978">
    <property type="entry name" value="WD40 repeat-like"/>
    <property type="match status" value="1"/>
</dbReference>
<evidence type="ECO:0000256" key="8">
    <source>
        <dbReference type="SAM" id="MobiDB-lite"/>
    </source>
</evidence>
<dbReference type="InterPro" id="IPR045152">
    <property type="entry name" value="EDC4-like"/>
</dbReference>
<dbReference type="InterPro" id="IPR032401">
    <property type="entry name" value="EDC4_WD40"/>
</dbReference>
<dbReference type="PANTHER" id="PTHR15598:SF5">
    <property type="entry name" value="ENHANCER OF MRNA-DECAPPING PROTEIN 4"/>
    <property type="match status" value="1"/>
</dbReference>
<evidence type="ECO:0000313" key="12">
    <source>
        <dbReference type="Proteomes" id="UP000192247"/>
    </source>
</evidence>
<dbReference type="InterPro" id="IPR036322">
    <property type="entry name" value="WD40_repeat_dom_sf"/>
</dbReference>
<dbReference type="InterPro" id="IPR044938">
    <property type="entry name" value="EDC4_C_sf"/>
</dbReference>
<dbReference type="InParanoid" id="A0A1V9XZQ2"/>
<dbReference type="OrthoDB" id="21128at2759"/>
<accession>A0A1V9XZQ2</accession>
<dbReference type="Pfam" id="PF21289">
    <property type="entry name" value="EDC4_C"/>
    <property type="match status" value="1"/>
</dbReference>
<dbReference type="STRING" id="418985.A0A1V9XZQ2"/>
<evidence type="ECO:0000256" key="5">
    <source>
        <dbReference type="ARBA" id="ARBA00022737"/>
    </source>
</evidence>
<feature type="compositionally biased region" description="Polar residues" evidence="8">
    <location>
        <begin position="557"/>
        <end position="567"/>
    </location>
</feature>
<evidence type="ECO:0000313" key="11">
    <source>
        <dbReference type="EMBL" id="OQR78965.1"/>
    </source>
</evidence>
<feature type="domain" description="Enhancer of mRNA-decapping protein 4 WD40 repeat region" evidence="9">
    <location>
        <begin position="97"/>
        <end position="424"/>
    </location>
</feature>
<name>A0A1V9XZQ2_9ACAR</name>
<keyword evidence="6 7" id="KW-0175">Coiled coil</keyword>
<keyword evidence="4" id="KW-0853">WD repeat</keyword>
<evidence type="ECO:0000256" key="3">
    <source>
        <dbReference type="ARBA" id="ARBA00022490"/>
    </source>
</evidence>
<comment type="subcellular location">
    <subcellularLocation>
        <location evidence="1">Cytoplasm</location>
        <location evidence="1">P-body</location>
    </subcellularLocation>
</comment>
<comment type="caution">
    <text evidence="11">The sequence shown here is derived from an EMBL/GenBank/DDBJ whole genome shotgun (WGS) entry which is preliminary data.</text>
</comment>
<dbReference type="FunCoup" id="A0A1V9XZQ2">
    <property type="interactions" value="1284"/>
</dbReference>
<dbReference type="InterPro" id="IPR049404">
    <property type="entry name" value="EDC4_C"/>
</dbReference>
<keyword evidence="5" id="KW-0677">Repeat</keyword>
<evidence type="ECO:0000256" key="7">
    <source>
        <dbReference type="SAM" id="Coils"/>
    </source>
</evidence>
<evidence type="ECO:0000256" key="1">
    <source>
        <dbReference type="ARBA" id="ARBA00004201"/>
    </source>
</evidence>
<dbReference type="Gene3D" id="6.10.140.270">
    <property type="match status" value="1"/>
</dbReference>
<evidence type="ECO:0000259" key="9">
    <source>
        <dbReference type="Pfam" id="PF16529"/>
    </source>
</evidence>
<dbReference type="GO" id="GO:0031087">
    <property type="term" value="P:deadenylation-independent decapping of nuclear-transcribed mRNA"/>
    <property type="evidence" value="ECO:0007669"/>
    <property type="project" value="InterPro"/>
</dbReference>
<feature type="coiled-coil region" evidence="7">
    <location>
        <begin position="717"/>
        <end position="744"/>
    </location>
</feature>
<dbReference type="Gene3D" id="1.10.220.100">
    <property type="entry name" value="conserved c-terminal region of ge- 1"/>
    <property type="match status" value="1"/>
</dbReference>
<dbReference type="PANTHER" id="PTHR15598">
    <property type="entry name" value="ENHANCER OF MRNA-DECAPPING PROTEIN 4"/>
    <property type="match status" value="1"/>
</dbReference>